<feature type="compositionally biased region" description="Basic and acidic residues" evidence="1">
    <location>
        <begin position="21"/>
        <end position="31"/>
    </location>
</feature>
<dbReference type="EMBL" id="JAUYZG010000015">
    <property type="protein sequence ID" value="KAK2887136.1"/>
    <property type="molecule type" value="Genomic_DNA"/>
</dbReference>
<sequence length="180" mass="19806">MVEEGLTTPGGQPTAAEQVVEEPKAETESRRSRVMGRIRRTEAKPKAPATDAELWIQEAVVEPEQQRTQEELEGWWRDRRRHSRRTREPSGASGLPGHSEEEEARGHGGAAGSVARGRVWDYEAGGGDEGFSSREANGDWQTSGAPNVQMRTANMFSKQRMAQNFKTLNFLGGISAAASR</sequence>
<name>A0AA88TLK9_9TELE</name>
<protein>
    <submittedName>
        <fullName evidence="2">Uncharacterized protein</fullName>
    </submittedName>
</protein>
<feature type="region of interest" description="Disordered" evidence="1">
    <location>
        <begin position="126"/>
        <end position="146"/>
    </location>
</feature>
<accession>A0AA88TLK9</accession>
<proteinExistence type="predicted"/>
<feature type="region of interest" description="Disordered" evidence="1">
    <location>
        <begin position="1"/>
        <end position="112"/>
    </location>
</feature>
<dbReference type="Proteomes" id="UP001187343">
    <property type="component" value="Unassembled WGS sequence"/>
</dbReference>
<dbReference type="AlphaFoldDB" id="A0AA88TLK9"/>
<reference evidence="2" key="1">
    <citation type="submission" date="2023-08" db="EMBL/GenBank/DDBJ databases">
        <title>Chromosome-level Genome Assembly of mud carp (Cirrhinus molitorella).</title>
        <authorList>
            <person name="Liu H."/>
        </authorList>
    </citation>
    <scope>NUCLEOTIDE SEQUENCE</scope>
    <source>
        <strain evidence="2">Prfri</strain>
        <tissue evidence="2">Muscle</tissue>
    </source>
</reference>
<evidence type="ECO:0000256" key="1">
    <source>
        <dbReference type="SAM" id="MobiDB-lite"/>
    </source>
</evidence>
<comment type="caution">
    <text evidence="2">The sequence shown here is derived from an EMBL/GenBank/DDBJ whole genome shotgun (WGS) entry which is preliminary data.</text>
</comment>
<feature type="compositionally biased region" description="Basic and acidic residues" evidence="1">
    <location>
        <begin position="64"/>
        <end position="77"/>
    </location>
</feature>
<gene>
    <name evidence="2" type="ORF">Q8A67_015364</name>
</gene>
<organism evidence="2 3">
    <name type="scientific">Cirrhinus molitorella</name>
    <name type="common">mud carp</name>
    <dbReference type="NCBI Taxonomy" id="172907"/>
    <lineage>
        <taxon>Eukaryota</taxon>
        <taxon>Metazoa</taxon>
        <taxon>Chordata</taxon>
        <taxon>Craniata</taxon>
        <taxon>Vertebrata</taxon>
        <taxon>Euteleostomi</taxon>
        <taxon>Actinopterygii</taxon>
        <taxon>Neopterygii</taxon>
        <taxon>Teleostei</taxon>
        <taxon>Ostariophysi</taxon>
        <taxon>Cypriniformes</taxon>
        <taxon>Cyprinidae</taxon>
        <taxon>Labeoninae</taxon>
        <taxon>Labeonini</taxon>
        <taxon>Cirrhinus</taxon>
    </lineage>
</organism>
<evidence type="ECO:0000313" key="2">
    <source>
        <dbReference type="EMBL" id="KAK2887136.1"/>
    </source>
</evidence>
<keyword evidence="3" id="KW-1185">Reference proteome</keyword>
<evidence type="ECO:0000313" key="3">
    <source>
        <dbReference type="Proteomes" id="UP001187343"/>
    </source>
</evidence>